<keyword evidence="3 5" id="KW-0863">Zinc-finger</keyword>
<feature type="compositionally biased region" description="Pro residues" evidence="6">
    <location>
        <begin position="170"/>
        <end position="182"/>
    </location>
</feature>
<dbReference type="Gene3D" id="3.30.160.60">
    <property type="entry name" value="Classic Zinc Finger"/>
    <property type="match status" value="1"/>
</dbReference>
<dbReference type="GO" id="GO:0008270">
    <property type="term" value="F:zinc ion binding"/>
    <property type="evidence" value="ECO:0007669"/>
    <property type="project" value="UniProtKB-KW"/>
</dbReference>
<dbReference type="EMBL" id="MU151084">
    <property type="protein sequence ID" value="KAF9451492.1"/>
    <property type="molecule type" value="Genomic_DNA"/>
</dbReference>
<keyword evidence="7" id="KW-0732">Signal</keyword>
<feature type="region of interest" description="Disordered" evidence="6">
    <location>
        <begin position="131"/>
        <end position="247"/>
    </location>
</feature>
<feature type="compositionally biased region" description="Basic and acidic residues" evidence="6">
    <location>
        <begin position="303"/>
        <end position="324"/>
    </location>
</feature>
<dbReference type="SMART" id="SM00355">
    <property type="entry name" value="ZnF_C2H2"/>
    <property type="match status" value="2"/>
</dbReference>
<feature type="region of interest" description="Disordered" evidence="6">
    <location>
        <begin position="271"/>
        <end position="336"/>
    </location>
</feature>
<evidence type="ECO:0000256" key="4">
    <source>
        <dbReference type="ARBA" id="ARBA00022833"/>
    </source>
</evidence>
<reference evidence="9" key="1">
    <citation type="submission" date="2020-11" db="EMBL/GenBank/DDBJ databases">
        <authorList>
            <consortium name="DOE Joint Genome Institute"/>
            <person name="Ahrendt S."/>
            <person name="Riley R."/>
            <person name="Andreopoulos W."/>
            <person name="Labutti K."/>
            <person name="Pangilinan J."/>
            <person name="Ruiz-Duenas F.J."/>
            <person name="Barrasa J.M."/>
            <person name="Sanchez-Garcia M."/>
            <person name="Camarero S."/>
            <person name="Miyauchi S."/>
            <person name="Serrano A."/>
            <person name="Linde D."/>
            <person name="Babiker R."/>
            <person name="Drula E."/>
            <person name="Ayuso-Fernandez I."/>
            <person name="Pacheco R."/>
            <person name="Padilla G."/>
            <person name="Ferreira P."/>
            <person name="Barriuso J."/>
            <person name="Kellner H."/>
            <person name="Castanera R."/>
            <person name="Alfaro M."/>
            <person name="Ramirez L."/>
            <person name="Pisabarro A.G."/>
            <person name="Kuo A."/>
            <person name="Tritt A."/>
            <person name="Lipzen A."/>
            <person name="He G."/>
            <person name="Yan M."/>
            <person name="Ng V."/>
            <person name="Cullen D."/>
            <person name="Martin F."/>
            <person name="Rosso M.-N."/>
            <person name="Henrissat B."/>
            <person name="Hibbett D."/>
            <person name="Martinez A.T."/>
            <person name="Grigoriev I.V."/>
        </authorList>
    </citation>
    <scope>NUCLEOTIDE SEQUENCE</scope>
    <source>
        <strain evidence="9">MF-IS2</strain>
    </source>
</reference>
<dbReference type="PROSITE" id="PS50157">
    <property type="entry name" value="ZINC_FINGER_C2H2_2"/>
    <property type="match status" value="2"/>
</dbReference>
<sequence>MKIGKFIRRILCLFTHGGAQSPACVNVPPAPGPMSLRNLQDGTADNTASVNFCAQVQDEDVEVLPQDTDTLNEFRPVDSRKSVLKLLDLLVGHGDEKHLGQCFSGHRIRLENYNTNLNVHVFVAQAGWSFSQEGSTNPPSQSSNSQNGHPADNSSPPTQPGRGTSGAPLQPLPTATPQPLHIPPHQQAPVGTTWLFQPPHKSSAPGVASPYQGHSGEPSGGVAVIRVNDTPGPGPQAVSEGGSDGADYQGGKRKFICESCGSLFSTKYNVERHQRSTTRHKAERQDSEGEGSFTCQRCGKKLSRPDALRRHKQRDACGKRDGSSRRGGRGGSSAIP</sequence>
<feature type="domain" description="C2H2-type" evidence="8">
    <location>
        <begin position="293"/>
        <end position="321"/>
    </location>
</feature>
<feature type="domain" description="C2H2-type" evidence="8">
    <location>
        <begin position="255"/>
        <end position="285"/>
    </location>
</feature>
<organism evidence="9 10">
    <name type="scientific">Macrolepiota fuliginosa MF-IS2</name>
    <dbReference type="NCBI Taxonomy" id="1400762"/>
    <lineage>
        <taxon>Eukaryota</taxon>
        <taxon>Fungi</taxon>
        <taxon>Dikarya</taxon>
        <taxon>Basidiomycota</taxon>
        <taxon>Agaricomycotina</taxon>
        <taxon>Agaricomycetes</taxon>
        <taxon>Agaricomycetidae</taxon>
        <taxon>Agaricales</taxon>
        <taxon>Agaricineae</taxon>
        <taxon>Agaricaceae</taxon>
        <taxon>Macrolepiota</taxon>
    </lineage>
</organism>
<evidence type="ECO:0000259" key="8">
    <source>
        <dbReference type="PROSITE" id="PS50157"/>
    </source>
</evidence>
<dbReference type="AlphaFoldDB" id="A0A9P6C4N8"/>
<feature type="chain" id="PRO_5040262908" description="C2H2-type domain-containing protein" evidence="7">
    <location>
        <begin position="20"/>
        <end position="336"/>
    </location>
</feature>
<evidence type="ECO:0000313" key="9">
    <source>
        <dbReference type="EMBL" id="KAF9451492.1"/>
    </source>
</evidence>
<feature type="signal peptide" evidence="7">
    <location>
        <begin position="1"/>
        <end position="19"/>
    </location>
</feature>
<evidence type="ECO:0000313" key="10">
    <source>
        <dbReference type="Proteomes" id="UP000807342"/>
    </source>
</evidence>
<dbReference type="PANTHER" id="PTHR24408">
    <property type="entry name" value="ZINC FINGER PROTEIN"/>
    <property type="match status" value="1"/>
</dbReference>
<proteinExistence type="predicted"/>
<dbReference type="Pfam" id="PF00096">
    <property type="entry name" value="zf-C2H2"/>
    <property type="match status" value="1"/>
</dbReference>
<dbReference type="SUPFAM" id="SSF57667">
    <property type="entry name" value="beta-beta-alpha zinc fingers"/>
    <property type="match status" value="1"/>
</dbReference>
<feature type="compositionally biased region" description="Low complexity" evidence="6">
    <location>
        <begin position="137"/>
        <end position="147"/>
    </location>
</feature>
<evidence type="ECO:0000256" key="3">
    <source>
        <dbReference type="ARBA" id="ARBA00022771"/>
    </source>
</evidence>
<dbReference type="Proteomes" id="UP000807342">
    <property type="component" value="Unassembled WGS sequence"/>
</dbReference>
<dbReference type="InterPro" id="IPR013087">
    <property type="entry name" value="Znf_C2H2_type"/>
</dbReference>
<evidence type="ECO:0000256" key="5">
    <source>
        <dbReference type="PROSITE-ProRule" id="PRU00042"/>
    </source>
</evidence>
<evidence type="ECO:0000256" key="6">
    <source>
        <dbReference type="SAM" id="MobiDB-lite"/>
    </source>
</evidence>
<evidence type="ECO:0000256" key="1">
    <source>
        <dbReference type="ARBA" id="ARBA00022723"/>
    </source>
</evidence>
<keyword evidence="10" id="KW-1185">Reference proteome</keyword>
<accession>A0A9P6C4N8</accession>
<keyword evidence="2" id="KW-0677">Repeat</keyword>
<keyword evidence="4" id="KW-0862">Zinc</keyword>
<name>A0A9P6C4N8_9AGAR</name>
<gene>
    <name evidence="9" type="ORF">P691DRAFT_807603</name>
</gene>
<dbReference type="GO" id="GO:0043565">
    <property type="term" value="F:sequence-specific DNA binding"/>
    <property type="evidence" value="ECO:0007669"/>
    <property type="project" value="TreeGrafter"/>
</dbReference>
<comment type="caution">
    <text evidence="9">The sequence shown here is derived from an EMBL/GenBank/DDBJ whole genome shotgun (WGS) entry which is preliminary data.</text>
</comment>
<protein>
    <recommendedName>
        <fullName evidence="8">C2H2-type domain-containing protein</fullName>
    </recommendedName>
</protein>
<dbReference type="GO" id="GO:0005634">
    <property type="term" value="C:nucleus"/>
    <property type="evidence" value="ECO:0007669"/>
    <property type="project" value="TreeGrafter"/>
</dbReference>
<evidence type="ECO:0000256" key="7">
    <source>
        <dbReference type="SAM" id="SignalP"/>
    </source>
</evidence>
<dbReference type="GO" id="GO:0000981">
    <property type="term" value="F:DNA-binding transcription factor activity, RNA polymerase II-specific"/>
    <property type="evidence" value="ECO:0007669"/>
    <property type="project" value="TreeGrafter"/>
</dbReference>
<evidence type="ECO:0000256" key="2">
    <source>
        <dbReference type="ARBA" id="ARBA00022737"/>
    </source>
</evidence>
<dbReference type="OrthoDB" id="8922241at2759"/>
<keyword evidence="1" id="KW-0479">Metal-binding</keyword>
<dbReference type="PANTHER" id="PTHR24408:SF58">
    <property type="entry name" value="TRANSCRIPTION FACTOR (TFIIIA), PUTATIVE (AFU_ORTHOLOGUE AFUA_1G05150)-RELATED"/>
    <property type="match status" value="1"/>
</dbReference>
<dbReference type="InterPro" id="IPR036236">
    <property type="entry name" value="Znf_C2H2_sf"/>
</dbReference>